<protein>
    <submittedName>
        <fullName evidence="1">Uncharacterized protein</fullName>
    </submittedName>
</protein>
<evidence type="ECO:0000313" key="1">
    <source>
        <dbReference type="EMBL" id="KAJ8256124.1"/>
    </source>
</evidence>
<keyword evidence="2" id="KW-1185">Reference proteome</keyword>
<proteinExistence type="predicted"/>
<dbReference type="EMBL" id="JAFJMO010000015">
    <property type="protein sequence ID" value="KAJ8256124.1"/>
    <property type="molecule type" value="Genomic_DNA"/>
</dbReference>
<organism evidence="1 2">
    <name type="scientific">Conger conger</name>
    <name type="common">Conger eel</name>
    <name type="synonym">Muraena conger</name>
    <dbReference type="NCBI Taxonomy" id="82655"/>
    <lineage>
        <taxon>Eukaryota</taxon>
        <taxon>Metazoa</taxon>
        <taxon>Chordata</taxon>
        <taxon>Craniata</taxon>
        <taxon>Vertebrata</taxon>
        <taxon>Euteleostomi</taxon>
        <taxon>Actinopterygii</taxon>
        <taxon>Neopterygii</taxon>
        <taxon>Teleostei</taxon>
        <taxon>Anguilliformes</taxon>
        <taxon>Congridae</taxon>
        <taxon>Conger</taxon>
    </lineage>
</organism>
<gene>
    <name evidence="1" type="ORF">COCON_G00199880</name>
</gene>
<accession>A0A9Q1D2J1</accession>
<comment type="caution">
    <text evidence="1">The sequence shown here is derived from an EMBL/GenBank/DDBJ whole genome shotgun (WGS) entry which is preliminary data.</text>
</comment>
<name>A0A9Q1D2J1_CONCO</name>
<sequence length="71" mass="8020">MMSLINMPARKVRAVARCGFKPGKESRRAGKEHTLNAVRRIATHNAPWQLIPTSLASTTGYNRWSWKLENG</sequence>
<dbReference type="Proteomes" id="UP001152803">
    <property type="component" value="Unassembled WGS sequence"/>
</dbReference>
<reference evidence="1" key="1">
    <citation type="journal article" date="2023" name="Science">
        <title>Genome structures resolve the early diversification of teleost fishes.</title>
        <authorList>
            <person name="Parey E."/>
            <person name="Louis A."/>
            <person name="Montfort J."/>
            <person name="Bouchez O."/>
            <person name="Roques C."/>
            <person name="Iampietro C."/>
            <person name="Lluch J."/>
            <person name="Castinel A."/>
            <person name="Donnadieu C."/>
            <person name="Desvignes T."/>
            <person name="Floi Bucao C."/>
            <person name="Jouanno E."/>
            <person name="Wen M."/>
            <person name="Mejri S."/>
            <person name="Dirks R."/>
            <person name="Jansen H."/>
            <person name="Henkel C."/>
            <person name="Chen W.J."/>
            <person name="Zahm M."/>
            <person name="Cabau C."/>
            <person name="Klopp C."/>
            <person name="Thompson A.W."/>
            <person name="Robinson-Rechavi M."/>
            <person name="Braasch I."/>
            <person name="Lecointre G."/>
            <person name="Bobe J."/>
            <person name="Postlethwait J.H."/>
            <person name="Berthelot C."/>
            <person name="Roest Crollius H."/>
            <person name="Guiguen Y."/>
        </authorList>
    </citation>
    <scope>NUCLEOTIDE SEQUENCE</scope>
    <source>
        <strain evidence="1">Concon-B</strain>
    </source>
</reference>
<dbReference type="AlphaFoldDB" id="A0A9Q1D2J1"/>
<evidence type="ECO:0000313" key="2">
    <source>
        <dbReference type="Proteomes" id="UP001152803"/>
    </source>
</evidence>